<proteinExistence type="predicted"/>
<evidence type="ECO:0000313" key="3">
    <source>
        <dbReference type="Proteomes" id="UP001152803"/>
    </source>
</evidence>
<reference evidence="2" key="1">
    <citation type="journal article" date="2023" name="Science">
        <title>Genome structures resolve the early diversification of teleost fishes.</title>
        <authorList>
            <person name="Parey E."/>
            <person name="Louis A."/>
            <person name="Montfort J."/>
            <person name="Bouchez O."/>
            <person name="Roques C."/>
            <person name="Iampietro C."/>
            <person name="Lluch J."/>
            <person name="Castinel A."/>
            <person name="Donnadieu C."/>
            <person name="Desvignes T."/>
            <person name="Floi Bucao C."/>
            <person name="Jouanno E."/>
            <person name="Wen M."/>
            <person name="Mejri S."/>
            <person name="Dirks R."/>
            <person name="Jansen H."/>
            <person name="Henkel C."/>
            <person name="Chen W.J."/>
            <person name="Zahm M."/>
            <person name="Cabau C."/>
            <person name="Klopp C."/>
            <person name="Thompson A.W."/>
            <person name="Robinson-Rechavi M."/>
            <person name="Braasch I."/>
            <person name="Lecointre G."/>
            <person name="Bobe J."/>
            <person name="Postlethwait J.H."/>
            <person name="Berthelot C."/>
            <person name="Roest Crollius H."/>
            <person name="Guiguen Y."/>
        </authorList>
    </citation>
    <scope>NUCLEOTIDE SEQUENCE</scope>
    <source>
        <strain evidence="2">Concon-B</strain>
    </source>
</reference>
<sequence length="196" mass="20097">MSSRWTSEGASWLRCLTWHSRGPPNGTGPTFRWGTWCTASLSSPIRTWSPSWCAWTAAAERTAWACSEPGAAHQGVPGTGAQAAGPAERPGKGAGGGVPLRDGGGAEREGVAEGPEHAAHAGPGQPAGELREHDAAAAPGPVPQGGPQRPLTAHSAPRRPQPATAPDGEELIRSGFELEDVWSGDGRGRASPGAPR</sequence>
<evidence type="ECO:0000256" key="1">
    <source>
        <dbReference type="SAM" id="MobiDB-lite"/>
    </source>
</evidence>
<dbReference type="EMBL" id="JAFJMO010000007">
    <property type="protein sequence ID" value="KAJ8271258.1"/>
    <property type="molecule type" value="Genomic_DNA"/>
</dbReference>
<comment type="caution">
    <text evidence="2">The sequence shown here is derived from an EMBL/GenBank/DDBJ whole genome shotgun (WGS) entry which is preliminary data.</text>
</comment>
<organism evidence="2 3">
    <name type="scientific">Conger conger</name>
    <name type="common">Conger eel</name>
    <name type="synonym">Muraena conger</name>
    <dbReference type="NCBI Taxonomy" id="82655"/>
    <lineage>
        <taxon>Eukaryota</taxon>
        <taxon>Metazoa</taxon>
        <taxon>Chordata</taxon>
        <taxon>Craniata</taxon>
        <taxon>Vertebrata</taxon>
        <taxon>Euteleostomi</taxon>
        <taxon>Actinopterygii</taxon>
        <taxon>Neopterygii</taxon>
        <taxon>Teleostei</taxon>
        <taxon>Anguilliformes</taxon>
        <taxon>Congridae</taxon>
        <taxon>Conger</taxon>
    </lineage>
</organism>
<dbReference type="Proteomes" id="UP001152803">
    <property type="component" value="Unassembled WGS sequence"/>
</dbReference>
<gene>
    <name evidence="2" type="ORF">COCON_G00101170</name>
</gene>
<evidence type="ECO:0000313" key="2">
    <source>
        <dbReference type="EMBL" id="KAJ8271258.1"/>
    </source>
</evidence>
<keyword evidence="3" id="KW-1185">Reference proteome</keyword>
<accession>A0A9Q1HYI7</accession>
<feature type="region of interest" description="Disordered" evidence="1">
    <location>
        <begin position="70"/>
        <end position="196"/>
    </location>
</feature>
<protein>
    <submittedName>
        <fullName evidence="2">Uncharacterized protein</fullName>
    </submittedName>
</protein>
<dbReference type="AlphaFoldDB" id="A0A9Q1HYI7"/>
<feature type="compositionally biased region" description="Basic and acidic residues" evidence="1">
    <location>
        <begin position="104"/>
        <end position="119"/>
    </location>
</feature>
<name>A0A9Q1HYI7_CONCO</name>